<gene>
    <name evidence="2" type="ORF">COY14_04120</name>
</gene>
<dbReference type="EMBL" id="PFOD01000072">
    <property type="protein sequence ID" value="PIZ64666.1"/>
    <property type="molecule type" value="Genomic_DNA"/>
</dbReference>
<protein>
    <recommendedName>
        <fullName evidence="4">Peptidase M23</fullName>
    </recommendedName>
</protein>
<dbReference type="Gene3D" id="6.10.250.3150">
    <property type="match status" value="1"/>
</dbReference>
<dbReference type="Proteomes" id="UP000230027">
    <property type="component" value="Unassembled WGS sequence"/>
</dbReference>
<evidence type="ECO:0000313" key="2">
    <source>
        <dbReference type="EMBL" id="PIZ64666.1"/>
    </source>
</evidence>
<name>A0A2M7U2T5_9BACT</name>
<sequence>MKRLLLLTLVIFYLLTFLPFQIGVSADELGDISAKLEELQKSLSSSEAATANNEKQLAGLTTQLDQIKSQVSAIENNIIEKEKDISKGEAMLIQQKKILDSRVASFYKHKGRSKDALLQVILSDNLSTLLKQFTYQQNLLNDDRTMIVRVVLQVQDIEKKKVKLEDEKSRLEPIKAQIDKQSTFLFG</sequence>
<comment type="caution">
    <text evidence="2">The sequence shown here is derived from an EMBL/GenBank/DDBJ whole genome shotgun (WGS) entry which is preliminary data.</text>
</comment>
<keyword evidence="1" id="KW-0175">Coiled coil</keyword>
<feature type="non-terminal residue" evidence="2">
    <location>
        <position position="187"/>
    </location>
</feature>
<evidence type="ECO:0000256" key="1">
    <source>
        <dbReference type="SAM" id="Coils"/>
    </source>
</evidence>
<dbReference type="AlphaFoldDB" id="A0A2M7U2T5"/>
<accession>A0A2M7U2T5</accession>
<reference evidence="3" key="1">
    <citation type="submission" date="2017-09" db="EMBL/GenBank/DDBJ databases">
        <title>Depth-based differentiation of microbial function through sediment-hosted aquifers and enrichment of novel symbionts in the deep terrestrial subsurface.</title>
        <authorList>
            <person name="Probst A.J."/>
            <person name="Ladd B."/>
            <person name="Jarett J.K."/>
            <person name="Geller-Mcgrath D.E."/>
            <person name="Sieber C.M.K."/>
            <person name="Emerson J.B."/>
            <person name="Anantharaman K."/>
            <person name="Thomas B.C."/>
            <person name="Malmstrom R."/>
            <person name="Stieglmeier M."/>
            <person name="Klingl A."/>
            <person name="Woyke T."/>
            <person name="Ryan C.M."/>
            <person name="Banfield J.F."/>
        </authorList>
    </citation>
    <scope>NUCLEOTIDE SEQUENCE [LARGE SCALE GENOMIC DNA]</scope>
</reference>
<organism evidence="2 3">
    <name type="scientific">Candidatus Roizmanbacteria bacterium CG_4_10_14_0_2_um_filter_36_9</name>
    <dbReference type="NCBI Taxonomy" id="1974823"/>
    <lineage>
        <taxon>Bacteria</taxon>
        <taxon>Candidatus Roizmaniibacteriota</taxon>
    </lineage>
</organism>
<evidence type="ECO:0008006" key="4">
    <source>
        <dbReference type="Google" id="ProtNLM"/>
    </source>
</evidence>
<feature type="coiled-coil region" evidence="1">
    <location>
        <begin position="36"/>
        <end position="84"/>
    </location>
</feature>
<proteinExistence type="predicted"/>
<evidence type="ECO:0000313" key="3">
    <source>
        <dbReference type="Proteomes" id="UP000230027"/>
    </source>
</evidence>